<dbReference type="KEGG" id="kol:Kole_1768"/>
<dbReference type="FunFam" id="3.40.1480.10:FF:000003">
    <property type="entry name" value="D-glycerate 2-kinase"/>
    <property type="match status" value="1"/>
</dbReference>
<dbReference type="GO" id="GO:0005524">
    <property type="term" value="F:ATP binding"/>
    <property type="evidence" value="ECO:0007669"/>
    <property type="project" value="UniProtKB-KW"/>
</dbReference>
<dbReference type="Gene3D" id="3.40.50.10180">
    <property type="entry name" value="Glycerate kinase, MOFRL-like N-terminal domain"/>
    <property type="match status" value="1"/>
</dbReference>
<keyword evidence="7" id="KW-0067">ATP-binding</keyword>
<feature type="domain" description="MOFRL-associated" evidence="11">
    <location>
        <begin position="8"/>
        <end position="230"/>
    </location>
</feature>
<dbReference type="Pfam" id="PF05161">
    <property type="entry name" value="MOFRL"/>
    <property type="match status" value="1"/>
</dbReference>
<dbReference type="eggNOG" id="COG2379">
    <property type="taxonomic scope" value="Bacteria"/>
</dbReference>
<dbReference type="PANTHER" id="PTHR12227">
    <property type="entry name" value="GLYCERATE KINASE"/>
    <property type="match status" value="1"/>
</dbReference>
<comment type="cofactor">
    <cofactor evidence="1">
        <name>Mg(2+)</name>
        <dbReference type="ChEBI" id="CHEBI:18420"/>
    </cofactor>
</comment>
<comment type="similarity">
    <text evidence="2">Belongs to the glycerate kinase type-1 family.</text>
</comment>
<dbReference type="InterPro" id="IPR007835">
    <property type="entry name" value="MOFRL"/>
</dbReference>
<keyword evidence="4" id="KW-0808">Transferase</keyword>
<evidence type="ECO:0000259" key="11">
    <source>
        <dbReference type="Pfam" id="PF13660"/>
    </source>
</evidence>
<evidence type="ECO:0000256" key="2">
    <source>
        <dbReference type="ARBA" id="ARBA00006284"/>
    </source>
</evidence>
<dbReference type="RefSeq" id="WP_015869097.1">
    <property type="nucleotide sequence ID" value="NC_012785.1"/>
</dbReference>
<evidence type="ECO:0000256" key="6">
    <source>
        <dbReference type="ARBA" id="ARBA00022777"/>
    </source>
</evidence>
<reference evidence="12 13" key="1">
    <citation type="submission" date="2009-06" db="EMBL/GenBank/DDBJ databases">
        <title>Complete sequence of Thermotogales bacterium TBF 19.5.1.</title>
        <authorList>
            <consortium name="US DOE Joint Genome Institute"/>
            <person name="Lucas S."/>
            <person name="Copeland A."/>
            <person name="Lapidus A."/>
            <person name="Glavina del Rio T."/>
            <person name="Tice H."/>
            <person name="Bruce D."/>
            <person name="Goodwin L."/>
            <person name="Pitluck S."/>
            <person name="Chertkov O."/>
            <person name="Brettin T."/>
            <person name="Detter J.C."/>
            <person name="Han C."/>
            <person name="Schmutz J."/>
            <person name="Larimer F."/>
            <person name="Land M."/>
            <person name="Hauser L."/>
            <person name="Kyrpides N."/>
            <person name="Ovchinnikova G."/>
            <person name="Noll K."/>
        </authorList>
    </citation>
    <scope>NUCLEOTIDE SEQUENCE [LARGE SCALE GENOMIC DNA]</scope>
    <source>
        <strain evidence="13">ATCC BAA-1733 / DSM 21960 / TBF 19.5.1</strain>
    </source>
</reference>
<dbReference type="EMBL" id="CP001634">
    <property type="protein sequence ID" value="ACR80453.1"/>
    <property type="molecule type" value="Genomic_DNA"/>
</dbReference>
<evidence type="ECO:0000256" key="7">
    <source>
        <dbReference type="ARBA" id="ARBA00022840"/>
    </source>
</evidence>
<comment type="catalytic activity">
    <reaction evidence="8">
        <text>(R)-glycerate + ATP = (2R)-2-phosphoglycerate + ADP + H(+)</text>
        <dbReference type="Rhea" id="RHEA:27377"/>
        <dbReference type="ChEBI" id="CHEBI:15378"/>
        <dbReference type="ChEBI" id="CHEBI:16659"/>
        <dbReference type="ChEBI" id="CHEBI:30616"/>
        <dbReference type="ChEBI" id="CHEBI:58289"/>
        <dbReference type="ChEBI" id="CHEBI:456216"/>
        <dbReference type="EC" id="2.7.1.165"/>
    </reaction>
</comment>
<dbReference type="InterPro" id="IPR039760">
    <property type="entry name" value="MOFRL_protein"/>
</dbReference>
<keyword evidence="5" id="KW-0547">Nucleotide-binding</keyword>
<reference evidence="12 13" key="2">
    <citation type="journal article" date="2011" name="J. Bacteriol.">
        <title>Genome Sequence of Kosmotoga olearia Strain TBF 19.5.1, a Thermophilic Bacterium with a Wide Growth Temperature Range, Isolated from the Troll B Oil Platform in the North Sea.</title>
        <authorList>
            <person name="Swithers K.S."/>
            <person name="Dipippo J.L."/>
            <person name="Bruce D.C."/>
            <person name="Detter C."/>
            <person name="Tapia R."/>
            <person name="Han S."/>
            <person name="Goodwin L.A."/>
            <person name="Han J."/>
            <person name="Woyke T."/>
            <person name="Pitluck S."/>
            <person name="Pennacchio L."/>
            <person name="Nolan M."/>
            <person name="Mikhailova N."/>
            <person name="Land M.L."/>
            <person name="Nesbo C.L."/>
            <person name="Gogarten J.P."/>
            <person name="Noll K.M."/>
        </authorList>
    </citation>
    <scope>NUCLEOTIDE SEQUENCE [LARGE SCALE GENOMIC DNA]</scope>
    <source>
        <strain evidence="13">ATCC BAA-1733 / DSM 21960 / TBF 19.5.1</strain>
    </source>
</reference>
<evidence type="ECO:0000256" key="4">
    <source>
        <dbReference type="ARBA" id="ARBA00022679"/>
    </source>
</evidence>
<dbReference type="FunFam" id="3.40.50.10180:FF:000001">
    <property type="entry name" value="Glycerate kinase"/>
    <property type="match status" value="1"/>
</dbReference>
<dbReference type="InterPro" id="IPR038614">
    <property type="entry name" value="GK_N_sf"/>
</dbReference>
<dbReference type="GO" id="GO:0005737">
    <property type="term" value="C:cytoplasm"/>
    <property type="evidence" value="ECO:0007669"/>
    <property type="project" value="TreeGrafter"/>
</dbReference>
<proteinExistence type="inferred from homology"/>
<evidence type="ECO:0000256" key="8">
    <source>
        <dbReference type="ARBA" id="ARBA00051351"/>
    </source>
</evidence>
<dbReference type="STRING" id="521045.Kole_1768"/>
<keyword evidence="6" id="KW-0418">Kinase</keyword>
<evidence type="ECO:0000259" key="10">
    <source>
        <dbReference type="Pfam" id="PF05161"/>
    </source>
</evidence>
<dbReference type="Pfam" id="PF13660">
    <property type="entry name" value="DUF4147"/>
    <property type="match status" value="1"/>
</dbReference>
<dbReference type="EC" id="2.7.1.165" evidence="9"/>
<dbReference type="GO" id="GO:0043798">
    <property type="term" value="F:glycerate 2-kinase activity"/>
    <property type="evidence" value="ECO:0007669"/>
    <property type="project" value="UniProtKB-EC"/>
</dbReference>
<keyword evidence="13" id="KW-1185">Reference proteome</keyword>
<protein>
    <recommendedName>
        <fullName evidence="9">glycerate 2-kinase</fullName>
        <ecNumber evidence="9">2.7.1.165</ecNumber>
    </recommendedName>
</protein>
<dbReference type="Gene3D" id="3.40.1480.10">
    <property type="entry name" value="MOFRL domain"/>
    <property type="match status" value="1"/>
</dbReference>
<dbReference type="GO" id="GO:0008887">
    <property type="term" value="F:glycerate kinase activity"/>
    <property type="evidence" value="ECO:0007669"/>
    <property type="project" value="InterPro"/>
</dbReference>
<keyword evidence="12" id="KW-0560">Oxidoreductase</keyword>
<name>C5CFV9_KOSOT</name>
<dbReference type="HOGENOM" id="CLU_032279_1_1_0"/>
<feature type="domain" description="MOFRL" evidence="10">
    <location>
        <begin position="303"/>
        <end position="408"/>
    </location>
</feature>
<organism evidence="12 13">
    <name type="scientific">Kosmotoga olearia (strain ATCC BAA-1733 / DSM 21960 / TBF 19.5.1)</name>
    <dbReference type="NCBI Taxonomy" id="521045"/>
    <lineage>
        <taxon>Bacteria</taxon>
        <taxon>Thermotogati</taxon>
        <taxon>Thermotogota</taxon>
        <taxon>Thermotogae</taxon>
        <taxon>Kosmotogales</taxon>
        <taxon>Kosmotogaceae</taxon>
        <taxon>Kosmotoga</taxon>
    </lineage>
</organism>
<evidence type="ECO:0000256" key="3">
    <source>
        <dbReference type="ARBA" id="ARBA00011738"/>
    </source>
</evidence>
<gene>
    <name evidence="12" type="ordered locus">Kole_1768</name>
</gene>
<dbReference type="InterPro" id="IPR037035">
    <property type="entry name" value="GK-like_C_sf"/>
</dbReference>
<evidence type="ECO:0000256" key="1">
    <source>
        <dbReference type="ARBA" id="ARBA00001946"/>
    </source>
</evidence>
<dbReference type="PANTHER" id="PTHR12227:SF0">
    <property type="entry name" value="GLYCERATE KINASE"/>
    <property type="match status" value="1"/>
</dbReference>
<dbReference type="OrthoDB" id="9766552at2"/>
<evidence type="ECO:0000313" key="13">
    <source>
        <dbReference type="Proteomes" id="UP000002382"/>
    </source>
</evidence>
<dbReference type="AlphaFoldDB" id="C5CFV9"/>
<comment type="subunit">
    <text evidence="3">Homodimer.</text>
</comment>
<evidence type="ECO:0000256" key="5">
    <source>
        <dbReference type="ARBA" id="ARBA00022741"/>
    </source>
</evidence>
<evidence type="ECO:0000313" key="12">
    <source>
        <dbReference type="EMBL" id="ACR80453.1"/>
    </source>
</evidence>
<evidence type="ECO:0000256" key="9">
    <source>
        <dbReference type="ARBA" id="ARBA00066758"/>
    </source>
</evidence>
<sequence length="415" mass="44089">MSDLRNDALDIIDYSIKAVLPDNAVKEAIKKRKLPDKIVLVAIGKAAWRMAKAAHEIVGDKIKSGVVITKYHHSQGKIGDLKIFEAGHPVPDENTIKASSEALKMVSNLSPEDTVLFLVSGGGSALFEVPQEGVTLEDLTGVTNQLLRSGADIVEINTIRKRLSAVKGGRFALLCKPAKVLALVLSDVLGDRLDSIASGPAYPDSTTWEDAIRIIQKYGIQLRPELLKVLKNETPKSLDNVETEIIGSVSRVCEVAAERAKMLGYEPMIFTTTLDCEAREAGSFIAAIIREVVTSSRPLKKPCALIFGGETVVHVRGNGKGGRNQELALAAATKIEGLREVVIASVGTDGTDGPTDAAGGIADGNTAQKLKKKGINIESALANNDSYHALDAVGSLIKTGPTGTNVNDLIIALCK</sequence>
<dbReference type="InterPro" id="IPR025286">
    <property type="entry name" value="MOFRL_assoc_dom"/>
</dbReference>
<dbReference type="SUPFAM" id="SSF82544">
    <property type="entry name" value="GckA/TtuD-like"/>
    <property type="match status" value="1"/>
</dbReference>
<dbReference type="Proteomes" id="UP000002382">
    <property type="component" value="Chromosome"/>
</dbReference>
<accession>C5CFV9</accession>